<evidence type="ECO:0000313" key="2">
    <source>
        <dbReference type="EMBL" id="KUM49525.1"/>
    </source>
</evidence>
<name>A0A101M1Z5_PICGL</name>
<reference evidence="2" key="1">
    <citation type="journal article" date="2015" name="Genome Biol. Evol.">
        <title>Organellar Genomes of White Spruce (Picea glauca): Assembly and Annotation.</title>
        <authorList>
            <person name="Jackman S.D."/>
            <person name="Warren R.L."/>
            <person name="Gibb E.A."/>
            <person name="Vandervalk B.P."/>
            <person name="Mohamadi H."/>
            <person name="Chu J."/>
            <person name="Raymond A."/>
            <person name="Pleasance S."/>
            <person name="Coope R."/>
            <person name="Wildung M.R."/>
            <person name="Ritland C.E."/>
            <person name="Bousquet J."/>
            <person name="Jones S.J."/>
            <person name="Bohlmann J."/>
            <person name="Birol I."/>
        </authorList>
    </citation>
    <scope>NUCLEOTIDE SEQUENCE [LARGE SCALE GENOMIC DNA]</scope>
    <source>
        <tissue evidence="2">Flushing bud</tissue>
    </source>
</reference>
<gene>
    <name evidence="2" type="ORF">ABT39_MTgene2750</name>
</gene>
<evidence type="ECO:0000256" key="1">
    <source>
        <dbReference type="SAM" id="MobiDB-lite"/>
    </source>
</evidence>
<accession>A0A101M1Z5</accession>
<dbReference type="EMBL" id="LKAM01000002">
    <property type="protein sequence ID" value="KUM49525.1"/>
    <property type="molecule type" value="Genomic_DNA"/>
</dbReference>
<feature type="region of interest" description="Disordered" evidence="1">
    <location>
        <begin position="30"/>
        <end position="59"/>
    </location>
</feature>
<proteinExistence type="predicted"/>
<keyword evidence="2" id="KW-0496">Mitochondrion</keyword>
<protein>
    <submittedName>
        <fullName evidence="2">Uncharacterized protein</fullName>
    </submittedName>
</protein>
<geneLocation type="mitochondrion" evidence="2"/>
<comment type="caution">
    <text evidence="2">The sequence shown here is derived from an EMBL/GenBank/DDBJ whole genome shotgun (WGS) entry which is preliminary data.</text>
</comment>
<organism evidence="2">
    <name type="scientific">Picea glauca</name>
    <name type="common">White spruce</name>
    <name type="synonym">Pinus glauca</name>
    <dbReference type="NCBI Taxonomy" id="3330"/>
    <lineage>
        <taxon>Eukaryota</taxon>
        <taxon>Viridiplantae</taxon>
        <taxon>Streptophyta</taxon>
        <taxon>Embryophyta</taxon>
        <taxon>Tracheophyta</taxon>
        <taxon>Spermatophyta</taxon>
        <taxon>Pinopsida</taxon>
        <taxon>Pinidae</taxon>
        <taxon>Conifers I</taxon>
        <taxon>Pinales</taxon>
        <taxon>Pinaceae</taxon>
        <taxon>Picea</taxon>
    </lineage>
</organism>
<dbReference type="AlphaFoldDB" id="A0A101M1Z5"/>
<sequence>MQNFRLLSSPRVSLMFYRTQGELFPSIRRTSRQPILPQSPLRNNGAGLRTEEPMPFLFD</sequence>